<protein>
    <submittedName>
        <fullName evidence="4">Haloacid dehalogenase</fullName>
    </submittedName>
</protein>
<evidence type="ECO:0000256" key="2">
    <source>
        <dbReference type="ARBA" id="ARBA00022801"/>
    </source>
</evidence>
<organism evidence="4 5">
    <name type="scientific">Marinobacterium aestuarii</name>
    <dbReference type="NCBI Taxonomy" id="1821621"/>
    <lineage>
        <taxon>Bacteria</taxon>
        <taxon>Pseudomonadati</taxon>
        <taxon>Pseudomonadota</taxon>
        <taxon>Gammaproteobacteria</taxon>
        <taxon>Oceanospirillales</taxon>
        <taxon>Oceanospirillaceae</taxon>
        <taxon>Marinobacterium</taxon>
    </lineage>
</organism>
<dbReference type="GO" id="GO:0009231">
    <property type="term" value="P:riboflavin biosynthetic process"/>
    <property type="evidence" value="ECO:0007669"/>
    <property type="project" value="TreeGrafter"/>
</dbReference>
<reference evidence="5" key="1">
    <citation type="submission" date="2016-05" db="EMBL/GenBank/DDBJ databases">
        <authorList>
            <person name="Baek K."/>
            <person name="Yang S.-J."/>
        </authorList>
    </citation>
    <scope>NUCLEOTIDE SEQUENCE [LARGE SCALE GENOMIC DNA]</scope>
    <source>
        <strain evidence="5">ST58-10</strain>
    </source>
</reference>
<reference evidence="4 5" key="2">
    <citation type="journal article" date="2018" name="Int. J. Syst. Evol. Microbiol.">
        <title>Marinobacterium aestuarii sp. nov., a benzene-degrading marine bacterium isolated from estuary sediment.</title>
        <authorList>
            <person name="Bae S.S."/>
            <person name="Jung J."/>
            <person name="Chung D."/>
            <person name="Baek K."/>
        </authorList>
    </citation>
    <scope>NUCLEOTIDE SEQUENCE [LARGE SCALE GENOMIC DNA]</scope>
    <source>
        <strain evidence="4 5">ST58-10</strain>
    </source>
</reference>
<dbReference type="RefSeq" id="WP_067377028.1">
    <property type="nucleotide sequence ID" value="NZ_CP015839.1"/>
</dbReference>
<dbReference type="OrthoDB" id="367448at2"/>
<dbReference type="NCBIfam" id="TIGR01509">
    <property type="entry name" value="HAD-SF-IA-v3"/>
    <property type="match status" value="1"/>
</dbReference>
<dbReference type="Pfam" id="PF00702">
    <property type="entry name" value="Hydrolase"/>
    <property type="match status" value="1"/>
</dbReference>
<dbReference type="InterPro" id="IPR036412">
    <property type="entry name" value="HAD-like_sf"/>
</dbReference>
<dbReference type="KEGG" id="mars:A8C75_01360"/>
<dbReference type="Proteomes" id="UP000078070">
    <property type="component" value="Chromosome"/>
</dbReference>
<comment type="cofactor">
    <cofactor evidence="1">
        <name>Mg(2+)</name>
        <dbReference type="ChEBI" id="CHEBI:18420"/>
    </cofactor>
</comment>
<dbReference type="EMBL" id="CP015839">
    <property type="protein sequence ID" value="ANG61239.1"/>
    <property type="molecule type" value="Genomic_DNA"/>
</dbReference>
<dbReference type="InterPro" id="IPR006439">
    <property type="entry name" value="HAD-SF_hydro_IA"/>
</dbReference>
<evidence type="ECO:0000256" key="3">
    <source>
        <dbReference type="ARBA" id="ARBA00022842"/>
    </source>
</evidence>
<gene>
    <name evidence="4" type="ORF">A8C75_01360</name>
</gene>
<evidence type="ECO:0000313" key="5">
    <source>
        <dbReference type="Proteomes" id="UP000078070"/>
    </source>
</evidence>
<evidence type="ECO:0000313" key="4">
    <source>
        <dbReference type="EMBL" id="ANG61239.1"/>
    </source>
</evidence>
<dbReference type="GO" id="GO:0016787">
    <property type="term" value="F:hydrolase activity"/>
    <property type="evidence" value="ECO:0007669"/>
    <property type="project" value="UniProtKB-KW"/>
</dbReference>
<dbReference type="SUPFAM" id="SSF56784">
    <property type="entry name" value="HAD-like"/>
    <property type="match status" value="1"/>
</dbReference>
<dbReference type="InterPro" id="IPR023214">
    <property type="entry name" value="HAD_sf"/>
</dbReference>
<dbReference type="STRING" id="1821621.A8C75_01360"/>
<keyword evidence="3" id="KW-0460">Magnesium</keyword>
<dbReference type="PRINTS" id="PR00413">
    <property type="entry name" value="HADHALOGNASE"/>
</dbReference>
<name>A0A1A9EUJ2_9GAMM</name>
<dbReference type="AlphaFoldDB" id="A0A1A9EUJ2"/>
<dbReference type="InterPro" id="IPR051400">
    <property type="entry name" value="HAD-like_hydrolase"/>
</dbReference>
<dbReference type="Gene3D" id="1.20.120.1600">
    <property type="match status" value="1"/>
</dbReference>
<dbReference type="PANTHER" id="PTHR46470">
    <property type="entry name" value="N-ACYLNEURAMINATE-9-PHOSPHATASE"/>
    <property type="match status" value="1"/>
</dbReference>
<dbReference type="SFLD" id="SFLDG01129">
    <property type="entry name" value="C1.5:_HAD__Beta-PGM__Phosphata"/>
    <property type="match status" value="1"/>
</dbReference>
<dbReference type="NCBIfam" id="TIGR01549">
    <property type="entry name" value="HAD-SF-IA-v1"/>
    <property type="match status" value="1"/>
</dbReference>
<proteinExistence type="predicted"/>
<dbReference type="PANTHER" id="PTHR46470:SF4">
    <property type="entry name" value="5-AMINO-6-(5-PHOSPHO-D-RIBITYLAMINO)URACIL PHOSPHATASE YIGB"/>
    <property type="match status" value="1"/>
</dbReference>
<keyword evidence="2" id="KW-0378">Hydrolase</keyword>
<dbReference type="Gene3D" id="3.40.50.1000">
    <property type="entry name" value="HAD superfamily/HAD-like"/>
    <property type="match status" value="1"/>
</dbReference>
<evidence type="ECO:0000256" key="1">
    <source>
        <dbReference type="ARBA" id="ARBA00001946"/>
    </source>
</evidence>
<dbReference type="SFLD" id="SFLDS00003">
    <property type="entry name" value="Haloacid_Dehalogenase"/>
    <property type="match status" value="1"/>
</dbReference>
<keyword evidence="5" id="KW-1185">Reference proteome</keyword>
<accession>A0A1A9EUJ2</accession>
<sequence>MIKCVTFDLDDTLWAIDPVIEIANNSLFDWLQRNAQLFVRQFSIADLPRLRDEVLARYPEISHSVTQIRLRLLQEGMRRAGYGPEQAEALALQAFEVYLEGRHQVEFYEHALTMLKVLRERNLQIGALSNGNADVKRVGLGDYFDFQFNAESTGHEKPHPLMFQQALAHAGLRPEQVVHVGDNPVADIEGAHNAGLWTIWVNLNDQAWPGGPAPTQTVRALNEIPQALIEIAEQAAGRVTL</sequence>